<gene>
    <name evidence="2" type="ORF">NE237_026918</name>
</gene>
<proteinExistence type="predicted"/>
<evidence type="ECO:0000313" key="3">
    <source>
        <dbReference type="Proteomes" id="UP001141806"/>
    </source>
</evidence>
<dbReference type="PANTHER" id="PTHR10811">
    <property type="entry name" value="FRINGE-RELATED"/>
    <property type="match status" value="1"/>
</dbReference>
<sequence>MSQQIQALDNDAKEQEGAIDNDAKEQEGATKGQPDMVIPRGLKKKERSPSAFEPPQLTALPEHSPQQLPPAAWSASQQLWLTSSPSSSESLSWTTSPHLSTPTSLDHVVFGIASSAKSWPQCKDYVSLWWKPHHVRGYVFLDTMPSGKAISSNALLPPICISEDTLQFCYTNKHGY</sequence>
<comment type="caution">
    <text evidence="2">The sequence shown here is derived from an EMBL/GenBank/DDBJ whole genome shotgun (WGS) entry which is preliminary data.</text>
</comment>
<accession>A0A9Q0JSH7</accession>
<evidence type="ECO:0000313" key="2">
    <source>
        <dbReference type="EMBL" id="KAJ4950086.1"/>
    </source>
</evidence>
<dbReference type="Proteomes" id="UP001141806">
    <property type="component" value="Unassembled WGS sequence"/>
</dbReference>
<dbReference type="OrthoDB" id="1722716at2759"/>
<evidence type="ECO:0000256" key="1">
    <source>
        <dbReference type="SAM" id="MobiDB-lite"/>
    </source>
</evidence>
<dbReference type="AlphaFoldDB" id="A0A9Q0JSH7"/>
<name>A0A9Q0JSH7_9MAGN</name>
<protein>
    <submittedName>
        <fullName evidence="2">Uncharacterized protein</fullName>
    </submittedName>
</protein>
<dbReference type="EMBL" id="JAMYWD010000012">
    <property type="protein sequence ID" value="KAJ4950086.1"/>
    <property type="molecule type" value="Genomic_DNA"/>
</dbReference>
<reference evidence="2" key="1">
    <citation type="journal article" date="2023" name="Plant J.">
        <title>The genome of the king protea, Protea cynaroides.</title>
        <authorList>
            <person name="Chang J."/>
            <person name="Duong T.A."/>
            <person name="Schoeman C."/>
            <person name="Ma X."/>
            <person name="Roodt D."/>
            <person name="Barker N."/>
            <person name="Li Z."/>
            <person name="Van de Peer Y."/>
            <person name="Mizrachi E."/>
        </authorList>
    </citation>
    <scope>NUCLEOTIDE SEQUENCE</scope>
    <source>
        <tissue evidence="2">Young leaves</tissue>
    </source>
</reference>
<organism evidence="2 3">
    <name type="scientific">Protea cynaroides</name>
    <dbReference type="NCBI Taxonomy" id="273540"/>
    <lineage>
        <taxon>Eukaryota</taxon>
        <taxon>Viridiplantae</taxon>
        <taxon>Streptophyta</taxon>
        <taxon>Embryophyta</taxon>
        <taxon>Tracheophyta</taxon>
        <taxon>Spermatophyta</taxon>
        <taxon>Magnoliopsida</taxon>
        <taxon>Proteales</taxon>
        <taxon>Proteaceae</taxon>
        <taxon>Protea</taxon>
    </lineage>
</organism>
<feature type="compositionally biased region" description="Basic and acidic residues" evidence="1">
    <location>
        <begin position="10"/>
        <end position="28"/>
    </location>
</feature>
<feature type="region of interest" description="Disordered" evidence="1">
    <location>
        <begin position="1"/>
        <end position="76"/>
    </location>
</feature>
<keyword evidence="3" id="KW-1185">Reference proteome</keyword>